<evidence type="ECO:0000313" key="1">
    <source>
        <dbReference type="EMBL" id="KAF7408677.1"/>
    </source>
</evidence>
<dbReference type="AlphaFoldDB" id="A0A834NGQ0"/>
<keyword evidence="2" id="KW-1185">Reference proteome</keyword>
<organism evidence="1 2">
    <name type="scientific">Vespula vulgaris</name>
    <name type="common">Yellow jacket</name>
    <name type="synonym">Wasp</name>
    <dbReference type="NCBI Taxonomy" id="7454"/>
    <lineage>
        <taxon>Eukaryota</taxon>
        <taxon>Metazoa</taxon>
        <taxon>Ecdysozoa</taxon>
        <taxon>Arthropoda</taxon>
        <taxon>Hexapoda</taxon>
        <taxon>Insecta</taxon>
        <taxon>Pterygota</taxon>
        <taxon>Neoptera</taxon>
        <taxon>Endopterygota</taxon>
        <taxon>Hymenoptera</taxon>
        <taxon>Apocrita</taxon>
        <taxon>Aculeata</taxon>
        <taxon>Vespoidea</taxon>
        <taxon>Vespidae</taxon>
        <taxon>Vespinae</taxon>
        <taxon>Vespula</taxon>
    </lineage>
</organism>
<reference evidence="1" key="1">
    <citation type="journal article" date="2020" name="G3 (Bethesda)">
        <title>High-Quality Assemblies for Three Invasive Social Wasps from the &lt;i&gt;Vespula&lt;/i&gt; Genus.</title>
        <authorList>
            <person name="Harrop T.W.R."/>
            <person name="Guhlin J."/>
            <person name="McLaughlin G.M."/>
            <person name="Permina E."/>
            <person name="Stockwell P."/>
            <person name="Gilligan J."/>
            <person name="Le Lec M.F."/>
            <person name="Gruber M.A.M."/>
            <person name="Quinn O."/>
            <person name="Lovegrove M."/>
            <person name="Duncan E.J."/>
            <person name="Remnant E.J."/>
            <person name="Van Eeckhoven J."/>
            <person name="Graham B."/>
            <person name="Knapp R.A."/>
            <person name="Langford K.W."/>
            <person name="Kronenberg Z."/>
            <person name="Press M.O."/>
            <person name="Eacker S.M."/>
            <person name="Wilson-Rankin E.E."/>
            <person name="Purcell J."/>
            <person name="Lester P.J."/>
            <person name="Dearden P.K."/>
        </authorList>
    </citation>
    <scope>NUCLEOTIDE SEQUENCE</scope>
    <source>
        <strain evidence="1">Marl-1</strain>
    </source>
</reference>
<sequence length="122" mass="13999">MVEEDGSGRFSRPDFFLLGGSEYPLRGGGRSKEEPLVFLSIPSHYDHHHHHHHHHQHTLAVVFVFVFVFVRAASNGNTVSDFLLSPTVGIDFVLELERFWGNVQKRLDDPVQGRKRGRTKNR</sequence>
<protein>
    <submittedName>
        <fullName evidence="1">Uncharacterized protein</fullName>
    </submittedName>
</protein>
<accession>A0A834NGQ0</accession>
<evidence type="ECO:0000313" key="2">
    <source>
        <dbReference type="Proteomes" id="UP000614350"/>
    </source>
</evidence>
<comment type="caution">
    <text evidence="1">The sequence shown here is derived from an EMBL/GenBank/DDBJ whole genome shotgun (WGS) entry which is preliminary data.</text>
</comment>
<proteinExistence type="predicted"/>
<dbReference type="Proteomes" id="UP000614350">
    <property type="component" value="Unassembled WGS sequence"/>
</dbReference>
<name>A0A834NGQ0_VESVU</name>
<gene>
    <name evidence="1" type="ORF">HZH66_003214</name>
</gene>
<dbReference type="EMBL" id="JACSEA010000002">
    <property type="protein sequence ID" value="KAF7408677.1"/>
    <property type="molecule type" value="Genomic_DNA"/>
</dbReference>